<proteinExistence type="predicted"/>
<gene>
    <name evidence="1" type="ORF">RhiirA4_484911</name>
</gene>
<evidence type="ECO:0000313" key="2">
    <source>
        <dbReference type="Proteomes" id="UP000234323"/>
    </source>
</evidence>
<evidence type="ECO:0000313" key="1">
    <source>
        <dbReference type="EMBL" id="PKY60785.1"/>
    </source>
</evidence>
<dbReference type="AlphaFoldDB" id="A0A2I1HPG8"/>
<feature type="non-terminal residue" evidence="1">
    <location>
        <position position="1"/>
    </location>
</feature>
<keyword evidence="2" id="KW-1185">Reference proteome</keyword>
<comment type="caution">
    <text evidence="1">The sequence shown here is derived from an EMBL/GenBank/DDBJ whole genome shotgun (WGS) entry which is preliminary data.</text>
</comment>
<reference evidence="1 2" key="1">
    <citation type="submission" date="2015-10" db="EMBL/GenBank/DDBJ databases">
        <title>Genome analyses suggest a sexual origin of heterokaryosis in a supposedly ancient asexual fungus.</title>
        <authorList>
            <person name="Ropars J."/>
            <person name="Sedzielewska K."/>
            <person name="Noel J."/>
            <person name="Charron P."/>
            <person name="Farinelli L."/>
            <person name="Marton T."/>
            <person name="Kruger M."/>
            <person name="Pelin A."/>
            <person name="Brachmann A."/>
            <person name="Corradi N."/>
        </authorList>
    </citation>
    <scope>NUCLEOTIDE SEQUENCE [LARGE SCALE GENOMIC DNA]</scope>
    <source>
        <strain evidence="1 2">A4</strain>
    </source>
</reference>
<dbReference type="Proteomes" id="UP000234323">
    <property type="component" value="Unassembled WGS sequence"/>
</dbReference>
<dbReference type="VEuPathDB" id="FungiDB:RhiirFUN_009586"/>
<dbReference type="VEuPathDB" id="FungiDB:FUN_007154"/>
<name>A0A2I1HPG8_9GLOM</name>
<organism evidence="1 2">
    <name type="scientific">Rhizophagus irregularis</name>
    <dbReference type="NCBI Taxonomy" id="588596"/>
    <lineage>
        <taxon>Eukaryota</taxon>
        <taxon>Fungi</taxon>
        <taxon>Fungi incertae sedis</taxon>
        <taxon>Mucoromycota</taxon>
        <taxon>Glomeromycotina</taxon>
        <taxon>Glomeromycetes</taxon>
        <taxon>Glomerales</taxon>
        <taxon>Glomeraceae</taxon>
        <taxon>Rhizophagus</taxon>
    </lineage>
</organism>
<dbReference type="EMBL" id="LLXI01004602">
    <property type="protein sequence ID" value="PKY60785.1"/>
    <property type="molecule type" value="Genomic_DNA"/>
</dbReference>
<protein>
    <submittedName>
        <fullName evidence="1">Uncharacterized protein</fullName>
    </submittedName>
</protein>
<dbReference type="VEuPathDB" id="FungiDB:RhiirA1_542937"/>
<accession>A0A2I1HPG8</accession>
<sequence>KTSSTDTSPELKEKVAKAEKYLKTELGKKAEQTIVQEIQKTVTKEEITKVIEIQNKEGSYEKISDKITEKLGEITTENISSSVHITDEHVKKFDTKVWNTFITIAYCNKVLRKQQSKVTTPNEKALTWLHTQIKDEKLVKEVLESCEKLVVEKASNKKKESSWPSLSTSLTGWGSIQYTADTVSSTLVNLKSKTTPETTKKIVENQKPDGSIKLDKTVSDQIIISSDKIQSSIQTYAKKYLIEELRDEKLVEELLTTSEKIIVEQSVKKKEKDAVATVKSSTTTEKAIEIVSSQNKDGSLELPDTVSKELDVESNESLVSSIKYYFCNLREKSPDNKKLLDAAITLSFLRKTSSTDTSLELKEKVAKAEKYLRTELGSDDKIEKLLKTTDTVVVEHATKK</sequence>